<evidence type="ECO:0008006" key="4">
    <source>
        <dbReference type="Google" id="ProtNLM"/>
    </source>
</evidence>
<feature type="transmembrane region" description="Helical" evidence="1">
    <location>
        <begin position="20"/>
        <end position="39"/>
    </location>
</feature>
<dbReference type="Proteomes" id="UP000192276">
    <property type="component" value="Unassembled WGS sequence"/>
</dbReference>
<sequence>MKETKKTTTPAPSLFTKDNYMWMIAGIILVGIGIILMSGGKSDDPNVFRENEVYSFRRITIAPIMILLGLGIEVYAIFKKPKAS</sequence>
<reference evidence="3" key="1">
    <citation type="submission" date="2016-04" db="EMBL/GenBank/DDBJ databases">
        <authorList>
            <person name="Chen L."/>
            <person name="Zhuang W."/>
            <person name="Wang G."/>
        </authorList>
    </citation>
    <scope>NUCLEOTIDE SEQUENCE [LARGE SCALE GENOMIC DNA]</scope>
    <source>
        <strain evidence="3">208</strain>
    </source>
</reference>
<dbReference type="InterPro" id="IPR021448">
    <property type="entry name" value="DUF3098"/>
</dbReference>
<protein>
    <recommendedName>
        <fullName evidence="4">DUF3098 domain-containing protein</fullName>
    </recommendedName>
</protein>
<dbReference type="AlphaFoldDB" id="A0A1V9EL92"/>
<keyword evidence="1" id="KW-0472">Membrane</keyword>
<dbReference type="RefSeq" id="WP_081170693.1">
    <property type="nucleotide sequence ID" value="NZ_LWBP01000243.1"/>
</dbReference>
<comment type="caution">
    <text evidence="2">The sequence shown here is derived from an EMBL/GenBank/DDBJ whole genome shotgun (WGS) entry which is preliminary data.</text>
</comment>
<dbReference type="STRING" id="550983.A4R26_07875"/>
<evidence type="ECO:0000313" key="3">
    <source>
        <dbReference type="Proteomes" id="UP000192276"/>
    </source>
</evidence>
<evidence type="ECO:0000313" key="2">
    <source>
        <dbReference type="EMBL" id="OQP46635.1"/>
    </source>
</evidence>
<keyword evidence="3" id="KW-1185">Reference proteome</keyword>
<keyword evidence="1" id="KW-0812">Transmembrane</keyword>
<dbReference type="EMBL" id="LWBP01000243">
    <property type="protein sequence ID" value="OQP46635.1"/>
    <property type="molecule type" value="Genomic_DNA"/>
</dbReference>
<proteinExistence type="predicted"/>
<organism evidence="2 3">
    <name type="scientific">Niastella populi</name>
    <dbReference type="NCBI Taxonomy" id="550983"/>
    <lineage>
        <taxon>Bacteria</taxon>
        <taxon>Pseudomonadati</taxon>
        <taxon>Bacteroidota</taxon>
        <taxon>Chitinophagia</taxon>
        <taxon>Chitinophagales</taxon>
        <taxon>Chitinophagaceae</taxon>
        <taxon>Niastella</taxon>
    </lineage>
</organism>
<evidence type="ECO:0000256" key="1">
    <source>
        <dbReference type="SAM" id="Phobius"/>
    </source>
</evidence>
<keyword evidence="1" id="KW-1133">Transmembrane helix</keyword>
<name>A0A1V9EL92_9BACT</name>
<feature type="transmembrane region" description="Helical" evidence="1">
    <location>
        <begin position="59"/>
        <end position="78"/>
    </location>
</feature>
<dbReference type="Pfam" id="PF11297">
    <property type="entry name" value="DUF3098"/>
    <property type="match status" value="1"/>
</dbReference>
<accession>A0A1V9EL92</accession>
<gene>
    <name evidence="2" type="ORF">A4R26_07875</name>
</gene>
<dbReference type="OrthoDB" id="963379at2"/>